<comment type="caution">
    <text evidence="1">The sequence shown here is derived from an EMBL/GenBank/DDBJ whole genome shotgun (WGS) entry which is preliminary data.</text>
</comment>
<evidence type="ECO:0000313" key="1">
    <source>
        <dbReference type="EMBL" id="GAI70913.1"/>
    </source>
</evidence>
<feature type="non-terminal residue" evidence="1">
    <location>
        <position position="48"/>
    </location>
</feature>
<organism evidence="1">
    <name type="scientific">marine sediment metagenome</name>
    <dbReference type="NCBI Taxonomy" id="412755"/>
    <lineage>
        <taxon>unclassified sequences</taxon>
        <taxon>metagenomes</taxon>
        <taxon>ecological metagenomes</taxon>
    </lineage>
</organism>
<accession>X1QRN8</accession>
<dbReference type="EMBL" id="BARV01045695">
    <property type="protein sequence ID" value="GAI70913.1"/>
    <property type="molecule type" value="Genomic_DNA"/>
</dbReference>
<protein>
    <submittedName>
        <fullName evidence="1">Uncharacterized protein</fullName>
    </submittedName>
</protein>
<sequence length="48" mass="5544">MDLEWNSLGLAGKLNVDNRLIDHWGPLMRTKEIWFEIGGKRAMLSFIA</sequence>
<dbReference type="AlphaFoldDB" id="X1QRN8"/>
<reference evidence="1" key="1">
    <citation type="journal article" date="2014" name="Front. Microbiol.">
        <title>High frequency of phylogenetically diverse reductive dehalogenase-homologous genes in deep subseafloor sedimentary metagenomes.</title>
        <authorList>
            <person name="Kawai M."/>
            <person name="Futagami T."/>
            <person name="Toyoda A."/>
            <person name="Takaki Y."/>
            <person name="Nishi S."/>
            <person name="Hori S."/>
            <person name="Arai W."/>
            <person name="Tsubouchi T."/>
            <person name="Morono Y."/>
            <person name="Uchiyama I."/>
            <person name="Ito T."/>
            <person name="Fujiyama A."/>
            <person name="Inagaki F."/>
            <person name="Takami H."/>
        </authorList>
    </citation>
    <scope>NUCLEOTIDE SEQUENCE</scope>
    <source>
        <strain evidence="1">Expedition CK06-06</strain>
    </source>
</reference>
<gene>
    <name evidence="1" type="ORF">S06H3_66753</name>
</gene>
<name>X1QRN8_9ZZZZ</name>
<proteinExistence type="predicted"/>